<evidence type="ECO:0000313" key="3">
    <source>
        <dbReference type="EMBL" id="KAK7106279.1"/>
    </source>
</evidence>
<sequence>MIRSIPLAVLLHVVWISVSSNNIEGLVTGFTCTQIHAGDTAVIRFNSSISSTSGLLFMRITLGDGPDILDCFRNETQSQPVCTIYNPRFQSNGLVDDQLSLVIKNTTRDLQGLYVLRVAFNNTQYAVSCNLEFLGTTGGTTQHGGAVSNVTLIAAITPSILVLCCALGLLFIARKRIKYDISVAITKGSSEI</sequence>
<gene>
    <name evidence="3" type="ORF">V1264_017548</name>
</gene>
<keyword evidence="1" id="KW-0472">Membrane</keyword>
<evidence type="ECO:0008006" key="5">
    <source>
        <dbReference type="Google" id="ProtNLM"/>
    </source>
</evidence>
<protein>
    <recommendedName>
        <fullName evidence="5">Immunoglobulin subtype domain-containing protein</fullName>
    </recommendedName>
</protein>
<accession>A0AAN9GFW0</accession>
<evidence type="ECO:0000256" key="2">
    <source>
        <dbReference type="SAM" id="SignalP"/>
    </source>
</evidence>
<dbReference type="EMBL" id="JBAMIC010000007">
    <property type="protein sequence ID" value="KAK7106279.1"/>
    <property type="molecule type" value="Genomic_DNA"/>
</dbReference>
<evidence type="ECO:0000256" key="1">
    <source>
        <dbReference type="SAM" id="Phobius"/>
    </source>
</evidence>
<keyword evidence="4" id="KW-1185">Reference proteome</keyword>
<reference evidence="3 4" key="1">
    <citation type="submission" date="2024-02" db="EMBL/GenBank/DDBJ databases">
        <title>Chromosome-scale genome assembly of the rough periwinkle Littorina saxatilis.</title>
        <authorList>
            <person name="De Jode A."/>
            <person name="Faria R."/>
            <person name="Formenti G."/>
            <person name="Sims Y."/>
            <person name="Smith T.P."/>
            <person name="Tracey A."/>
            <person name="Wood J.M.D."/>
            <person name="Zagrodzka Z.B."/>
            <person name="Johannesson K."/>
            <person name="Butlin R.K."/>
            <person name="Leder E.H."/>
        </authorList>
    </citation>
    <scope>NUCLEOTIDE SEQUENCE [LARGE SCALE GENOMIC DNA]</scope>
    <source>
        <strain evidence="3">Snail1</strain>
        <tissue evidence="3">Muscle</tissue>
    </source>
</reference>
<dbReference type="AlphaFoldDB" id="A0AAN9GFW0"/>
<feature type="chain" id="PRO_5042929692" description="Immunoglobulin subtype domain-containing protein" evidence="2">
    <location>
        <begin position="21"/>
        <end position="192"/>
    </location>
</feature>
<feature type="signal peptide" evidence="2">
    <location>
        <begin position="1"/>
        <end position="20"/>
    </location>
</feature>
<dbReference type="Proteomes" id="UP001374579">
    <property type="component" value="Unassembled WGS sequence"/>
</dbReference>
<comment type="caution">
    <text evidence="3">The sequence shown here is derived from an EMBL/GenBank/DDBJ whole genome shotgun (WGS) entry which is preliminary data.</text>
</comment>
<evidence type="ECO:0000313" key="4">
    <source>
        <dbReference type="Proteomes" id="UP001374579"/>
    </source>
</evidence>
<keyword evidence="2" id="KW-0732">Signal</keyword>
<keyword evidence="1" id="KW-0812">Transmembrane</keyword>
<name>A0AAN9GFW0_9CAEN</name>
<keyword evidence="1" id="KW-1133">Transmembrane helix</keyword>
<organism evidence="3 4">
    <name type="scientific">Littorina saxatilis</name>
    <dbReference type="NCBI Taxonomy" id="31220"/>
    <lineage>
        <taxon>Eukaryota</taxon>
        <taxon>Metazoa</taxon>
        <taxon>Spiralia</taxon>
        <taxon>Lophotrochozoa</taxon>
        <taxon>Mollusca</taxon>
        <taxon>Gastropoda</taxon>
        <taxon>Caenogastropoda</taxon>
        <taxon>Littorinimorpha</taxon>
        <taxon>Littorinoidea</taxon>
        <taxon>Littorinidae</taxon>
        <taxon>Littorina</taxon>
    </lineage>
</organism>
<proteinExistence type="predicted"/>
<feature type="transmembrane region" description="Helical" evidence="1">
    <location>
        <begin position="150"/>
        <end position="172"/>
    </location>
</feature>